<dbReference type="Proteomes" id="UP001148662">
    <property type="component" value="Unassembled WGS sequence"/>
</dbReference>
<name>A0ACC1T465_9APHY</name>
<proteinExistence type="predicted"/>
<comment type="caution">
    <text evidence="1">The sequence shown here is derived from an EMBL/GenBank/DDBJ whole genome shotgun (WGS) entry which is preliminary data.</text>
</comment>
<evidence type="ECO:0000313" key="2">
    <source>
        <dbReference type="Proteomes" id="UP001148662"/>
    </source>
</evidence>
<protein>
    <submittedName>
        <fullName evidence="1">Uncharacterized protein</fullName>
    </submittedName>
</protein>
<organism evidence="1 2">
    <name type="scientific">Phlebia brevispora</name>
    <dbReference type="NCBI Taxonomy" id="194682"/>
    <lineage>
        <taxon>Eukaryota</taxon>
        <taxon>Fungi</taxon>
        <taxon>Dikarya</taxon>
        <taxon>Basidiomycota</taxon>
        <taxon>Agaricomycotina</taxon>
        <taxon>Agaricomycetes</taxon>
        <taxon>Polyporales</taxon>
        <taxon>Meruliaceae</taxon>
        <taxon>Phlebia</taxon>
    </lineage>
</organism>
<accession>A0ACC1T465</accession>
<gene>
    <name evidence="1" type="ORF">NM688_g4046</name>
</gene>
<reference evidence="1" key="1">
    <citation type="submission" date="2022-07" db="EMBL/GenBank/DDBJ databases">
        <title>Genome Sequence of Phlebia brevispora.</title>
        <authorList>
            <person name="Buettner E."/>
        </authorList>
    </citation>
    <scope>NUCLEOTIDE SEQUENCE</scope>
    <source>
        <strain evidence="1">MPL23</strain>
    </source>
</reference>
<sequence length="256" mass="28363">MRIDTAIASRLVASSSARPLRNLHATAITRASETHAEAQKRQQEREGIAKLVNPHVILGHRPGDETKWRHCDLAKILVTPEEIRAAPIIPITALKPGSKSKSKELPKYYNFGIGDKEKSMLFEALPTLTMERTLEVGANEKLARPEFLNEQSPTAEFVENVKANMLARIVDLRNANARGIAFENRRRCIAAFSESGKPDDTGRPEVQGTIHVFHTTVRLVLIRVVCPSRIAHHANTTSMGSLDEEHEGCVEPSESP</sequence>
<keyword evidence="2" id="KW-1185">Reference proteome</keyword>
<evidence type="ECO:0000313" key="1">
    <source>
        <dbReference type="EMBL" id="KAJ3552636.1"/>
    </source>
</evidence>
<dbReference type="EMBL" id="JANHOG010000636">
    <property type="protein sequence ID" value="KAJ3552636.1"/>
    <property type="molecule type" value="Genomic_DNA"/>
</dbReference>